<dbReference type="InterPro" id="IPR013762">
    <property type="entry name" value="Integrase-like_cat_sf"/>
</dbReference>
<keyword evidence="4" id="KW-0233">DNA recombination</keyword>
<dbReference type="PANTHER" id="PTHR30349:SF81">
    <property type="entry name" value="TYROSINE RECOMBINASE XERC"/>
    <property type="match status" value="1"/>
</dbReference>
<dbReference type="PANTHER" id="PTHR30349">
    <property type="entry name" value="PHAGE INTEGRASE-RELATED"/>
    <property type="match status" value="1"/>
</dbReference>
<dbReference type="Pfam" id="PF00589">
    <property type="entry name" value="Phage_integrase"/>
    <property type="match status" value="1"/>
</dbReference>
<protein>
    <submittedName>
        <fullName evidence="6">Site-specific integrase</fullName>
    </submittedName>
</protein>
<gene>
    <name evidence="6" type="ORF">WKW82_29865</name>
</gene>
<dbReference type="Gene3D" id="1.10.443.10">
    <property type="entry name" value="Intergrase catalytic core"/>
    <property type="match status" value="1"/>
</dbReference>
<sequence>MNISSDPSNPHPLVNAAEWHPALEPTRLTQTAEAAARALLRQGESANTRASYASAMRYWCAWFAARYGQALQLPVPVPVVIQFIVDHAARKADSIEADSASDADNGAAAADAKSAAKTAAQSKSTANPKTGLVNELPTEIDQALVDNGYKGKLGVPALSTLVHRIAVLSKAHQLAKESNPCGDALVRELLGRTRRAYAQRGARPHKQRALTKDPLQLVLATCDDTLRVKRDRALLLFAWASGGRRRSEVAGATLENLRRVDATSYVYTLTHSKTNQSGQDRPEDIKPLVGTAAQAMQVWIAASGIKEGPLFRRIRKGGHLGEPLAPAAVRDIVKERCALAGVEGEFSAHSLRAGFVTEAGKQAMSLPETMAMTGHHSVATVMGYFRAESSLNSKASRMFDEDQP</sequence>
<name>A0ABU8WVL0_9BURK</name>
<organism evidence="6 7">
    <name type="scientific">Variovorax rhizosphaerae</name>
    <dbReference type="NCBI Taxonomy" id="1836200"/>
    <lineage>
        <taxon>Bacteria</taxon>
        <taxon>Pseudomonadati</taxon>
        <taxon>Pseudomonadota</taxon>
        <taxon>Betaproteobacteria</taxon>
        <taxon>Burkholderiales</taxon>
        <taxon>Comamonadaceae</taxon>
        <taxon>Variovorax</taxon>
    </lineage>
</organism>
<evidence type="ECO:0000259" key="5">
    <source>
        <dbReference type="PROSITE" id="PS51898"/>
    </source>
</evidence>
<dbReference type="CDD" id="cd00799">
    <property type="entry name" value="INT_Cre_C"/>
    <property type="match status" value="1"/>
</dbReference>
<evidence type="ECO:0000313" key="6">
    <source>
        <dbReference type="EMBL" id="MEJ8850880.1"/>
    </source>
</evidence>
<dbReference type="EMBL" id="JBBKZT010000018">
    <property type="protein sequence ID" value="MEJ8850880.1"/>
    <property type="molecule type" value="Genomic_DNA"/>
</dbReference>
<keyword evidence="1" id="KW-0159">Chromosome partition</keyword>
<keyword evidence="2" id="KW-0229">DNA integration</keyword>
<dbReference type="InterPro" id="IPR050090">
    <property type="entry name" value="Tyrosine_recombinase_XerCD"/>
</dbReference>
<accession>A0ABU8WVL0</accession>
<dbReference type="PROSITE" id="PS51898">
    <property type="entry name" value="TYR_RECOMBINASE"/>
    <property type="match status" value="1"/>
</dbReference>
<dbReference type="InterPro" id="IPR010998">
    <property type="entry name" value="Integrase_recombinase_N"/>
</dbReference>
<keyword evidence="7" id="KW-1185">Reference proteome</keyword>
<dbReference type="SUPFAM" id="SSF56349">
    <property type="entry name" value="DNA breaking-rejoining enzymes"/>
    <property type="match status" value="1"/>
</dbReference>
<evidence type="ECO:0000256" key="2">
    <source>
        <dbReference type="ARBA" id="ARBA00022908"/>
    </source>
</evidence>
<dbReference type="Gene3D" id="1.10.150.130">
    <property type="match status" value="1"/>
</dbReference>
<dbReference type="InterPro" id="IPR002104">
    <property type="entry name" value="Integrase_catalytic"/>
</dbReference>
<feature type="domain" description="Tyr recombinase" evidence="5">
    <location>
        <begin position="205"/>
        <end position="399"/>
    </location>
</feature>
<evidence type="ECO:0000256" key="1">
    <source>
        <dbReference type="ARBA" id="ARBA00022829"/>
    </source>
</evidence>
<keyword evidence="3" id="KW-0238">DNA-binding</keyword>
<dbReference type="Proteomes" id="UP001385892">
    <property type="component" value="Unassembled WGS sequence"/>
</dbReference>
<evidence type="ECO:0000256" key="3">
    <source>
        <dbReference type="ARBA" id="ARBA00023125"/>
    </source>
</evidence>
<reference evidence="6 7" key="1">
    <citation type="submission" date="2024-03" db="EMBL/GenBank/DDBJ databases">
        <title>Novel species of the genus Variovorax.</title>
        <authorList>
            <person name="Liu Q."/>
            <person name="Xin Y.-H."/>
        </authorList>
    </citation>
    <scope>NUCLEOTIDE SEQUENCE [LARGE SCALE GENOMIC DNA]</scope>
    <source>
        <strain evidence="6 7">KACC 18900</strain>
    </source>
</reference>
<dbReference type="InterPro" id="IPR011010">
    <property type="entry name" value="DNA_brk_join_enz"/>
</dbReference>
<dbReference type="RefSeq" id="WP_340346359.1">
    <property type="nucleotide sequence ID" value="NZ_JBBKZT010000018.1"/>
</dbReference>
<evidence type="ECO:0000313" key="7">
    <source>
        <dbReference type="Proteomes" id="UP001385892"/>
    </source>
</evidence>
<proteinExistence type="predicted"/>
<comment type="caution">
    <text evidence="6">The sequence shown here is derived from an EMBL/GenBank/DDBJ whole genome shotgun (WGS) entry which is preliminary data.</text>
</comment>
<evidence type="ECO:0000256" key="4">
    <source>
        <dbReference type="ARBA" id="ARBA00023172"/>
    </source>
</evidence>
<dbReference type="SUPFAM" id="SSF47823">
    <property type="entry name" value="lambda integrase-like, N-terminal domain"/>
    <property type="match status" value="1"/>
</dbReference>